<feature type="compositionally biased region" description="Basic and acidic residues" evidence="1">
    <location>
        <begin position="427"/>
        <end position="450"/>
    </location>
</feature>
<evidence type="ECO:0000313" key="3">
    <source>
        <dbReference type="Proteomes" id="UP001152888"/>
    </source>
</evidence>
<feature type="compositionally biased region" description="Low complexity" evidence="1">
    <location>
        <begin position="213"/>
        <end position="230"/>
    </location>
</feature>
<sequence length="498" mass="55493">MKVPGKVVLLLLKSLKQNVVEHAEMQVPRQDELKHDVDIDLHETKTMPQSPRARRSYKTLHDESSLLETRRTRASSVDKSLTESPRRTRTSSVDKSLIESPRRTRASSVDKSLIESPRRTRASSVERSEDVSMKDDAADDETKTLPQSPKARRSYKRSYDESAALEPRRTRASSVEKCRTESPSIEPRRTRASSVDKSIRISSVGASPAIRISSETSSSESPSTSVSESPKQSPRLLQVNRRKPLSRQVLEHNAFSALQSSKFVSKEVIVTKKDSTVITETSADSTKVISLEIESQVSEKISENQRSLRLTDSVRKEERIEHAEKNSEGDDSFLSQLADEWIKGRKVGKNCSDDESEVKDEVDTEENEPTDVTGSSTVDKNYLEANKNSGDNQSEVESDSIQLEFSTEESKPAGEVPSSTVDNNYLEARKKSGDNESEVEDKVDTEEIKPVDVMLSSAVDDDNPEESGQDEIEESTQLSEKESSDVAAQSKPTKLLQN</sequence>
<comment type="caution">
    <text evidence="2">The sequence shown here is derived from an EMBL/GenBank/DDBJ whole genome shotgun (WGS) entry which is preliminary data.</text>
</comment>
<proteinExistence type="predicted"/>
<protein>
    <submittedName>
        <fullName evidence="2">Uncharacterized protein</fullName>
    </submittedName>
</protein>
<feature type="compositionally biased region" description="Acidic residues" evidence="1">
    <location>
        <begin position="353"/>
        <end position="369"/>
    </location>
</feature>
<dbReference type="EMBL" id="CAKOFQ010008379">
    <property type="protein sequence ID" value="CAH2013848.1"/>
    <property type="molecule type" value="Genomic_DNA"/>
</dbReference>
<evidence type="ECO:0000256" key="1">
    <source>
        <dbReference type="SAM" id="MobiDB-lite"/>
    </source>
</evidence>
<evidence type="ECO:0000313" key="2">
    <source>
        <dbReference type="EMBL" id="CAH2013848.1"/>
    </source>
</evidence>
<feature type="region of interest" description="Disordered" evidence="1">
    <location>
        <begin position="35"/>
        <end position="244"/>
    </location>
</feature>
<keyword evidence="3" id="KW-1185">Reference proteome</keyword>
<gene>
    <name evidence="2" type="ORF">ACAOBT_LOCUS33702</name>
</gene>
<feature type="region of interest" description="Disordered" evidence="1">
    <location>
        <begin position="345"/>
        <end position="498"/>
    </location>
</feature>
<feature type="compositionally biased region" description="Basic and acidic residues" evidence="1">
    <location>
        <begin position="166"/>
        <end position="180"/>
    </location>
</feature>
<feature type="compositionally biased region" description="Polar residues" evidence="1">
    <location>
        <begin position="192"/>
        <end position="205"/>
    </location>
</feature>
<feature type="compositionally biased region" description="Basic and acidic residues" evidence="1">
    <location>
        <begin position="35"/>
        <end position="45"/>
    </location>
</feature>
<organism evidence="2 3">
    <name type="scientific">Acanthoscelides obtectus</name>
    <name type="common">Bean weevil</name>
    <name type="synonym">Bruchus obtectus</name>
    <dbReference type="NCBI Taxonomy" id="200917"/>
    <lineage>
        <taxon>Eukaryota</taxon>
        <taxon>Metazoa</taxon>
        <taxon>Ecdysozoa</taxon>
        <taxon>Arthropoda</taxon>
        <taxon>Hexapoda</taxon>
        <taxon>Insecta</taxon>
        <taxon>Pterygota</taxon>
        <taxon>Neoptera</taxon>
        <taxon>Endopterygota</taxon>
        <taxon>Coleoptera</taxon>
        <taxon>Polyphaga</taxon>
        <taxon>Cucujiformia</taxon>
        <taxon>Chrysomeloidea</taxon>
        <taxon>Chrysomelidae</taxon>
        <taxon>Bruchinae</taxon>
        <taxon>Bruchini</taxon>
        <taxon>Acanthoscelides</taxon>
    </lineage>
</organism>
<feature type="compositionally biased region" description="Basic and acidic residues" evidence="1">
    <location>
        <begin position="59"/>
        <end position="71"/>
    </location>
</feature>
<reference evidence="2" key="1">
    <citation type="submission" date="2022-03" db="EMBL/GenBank/DDBJ databases">
        <authorList>
            <person name="Sayadi A."/>
        </authorList>
    </citation>
    <scope>NUCLEOTIDE SEQUENCE</scope>
</reference>
<feature type="compositionally biased region" description="Acidic residues" evidence="1">
    <location>
        <begin position="459"/>
        <end position="474"/>
    </location>
</feature>
<accession>A0A9P0QAB4</accession>
<feature type="compositionally biased region" description="Polar residues" evidence="1">
    <location>
        <begin position="486"/>
        <end position="498"/>
    </location>
</feature>
<dbReference type="Proteomes" id="UP001152888">
    <property type="component" value="Unassembled WGS sequence"/>
</dbReference>
<feature type="compositionally biased region" description="Basic and acidic residues" evidence="1">
    <location>
        <begin position="112"/>
        <end position="143"/>
    </location>
</feature>
<dbReference type="AlphaFoldDB" id="A0A9P0QAB4"/>
<name>A0A9P0QAB4_ACAOB</name>
<feature type="compositionally biased region" description="Polar residues" evidence="1">
    <location>
        <begin position="370"/>
        <end position="379"/>
    </location>
</feature>
<feature type="compositionally biased region" description="Polar residues" evidence="1">
    <location>
        <begin position="386"/>
        <end position="405"/>
    </location>
</feature>